<gene>
    <name evidence="2" type="ORF">HUE57_10380</name>
</gene>
<evidence type="ECO:0000313" key="3">
    <source>
        <dbReference type="Proteomes" id="UP000509658"/>
    </source>
</evidence>
<feature type="chain" id="PRO_5027065845" description="Secreted protein" evidence="1">
    <location>
        <begin position="26"/>
        <end position="245"/>
    </location>
</feature>
<evidence type="ECO:0000256" key="1">
    <source>
        <dbReference type="SAM" id="SignalP"/>
    </source>
</evidence>
<feature type="signal peptide" evidence="1">
    <location>
        <begin position="1"/>
        <end position="25"/>
    </location>
</feature>
<dbReference type="AlphaFoldDB" id="A0A6N0HW95"/>
<keyword evidence="1" id="KW-0732">Signal</keyword>
<dbReference type="KEGG" id="rev:HUE57_10380"/>
<evidence type="ECO:0000313" key="2">
    <source>
        <dbReference type="EMBL" id="QKQ26640.1"/>
    </source>
</evidence>
<proteinExistence type="predicted"/>
<name>A0A6N0HW95_9GAMM</name>
<dbReference type="EMBL" id="CP054491">
    <property type="protein sequence ID" value="QKQ26640.1"/>
    <property type="molecule type" value="Genomic_DNA"/>
</dbReference>
<organism evidence="2 3">
    <name type="scientific">Candidatus Reidiella endopervernicosa</name>
    <dbReference type="NCBI Taxonomy" id="2738883"/>
    <lineage>
        <taxon>Bacteria</taxon>
        <taxon>Pseudomonadati</taxon>
        <taxon>Pseudomonadota</taxon>
        <taxon>Gammaproteobacteria</taxon>
        <taxon>Candidatus Reidiella</taxon>
    </lineage>
</organism>
<sequence length="245" mass="26516">MLRQKLIPIFTALLITLSFSPNLQAAGSQVSIASDEKCYGPDCEWYQRLLNTLEEAEDKAYAARACMERILELTIANRETLTQSGNLTQDQLNRTVLAWQTAKVLRSISKGAWEAAKFLSGDLSSPTRVLKEMVDTMVGSDETASGSVRMGGMAALDPNSFKEEAIAQAKSGIKQMLQDEGFPPSVSQGVADGVVTNVVNSIEAGNKGGFNKMLVADIAAQAINGYVKRTQAVDRYGHRDYTGAE</sequence>
<accession>A0A6N0HW95</accession>
<evidence type="ECO:0008006" key="4">
    <source>
        <dbReference type="Google" id="ProtNLM"/>
    </source>
</evidence>
<protein>
    <recommendedName>
        <fullName evidence="4">Secreted protein</fullName>
    </recommendedName>
</protein>
<dbReference type="RefSeq" id="WP_174673132.1">
    <property type="nucleotide sequence ID" value="NZ_CP054491.1"/>
</dbReference>
<keyword evidence="3" id="KW-1185">Reference proteome</keyword>
<reference evidence="2 3" key="1">
    <citation type="submission" date="2020-05" db="EMBL/GenBank/DDBJ databases">
        <title>Horizontal transmission and recombination maintain forever young bacterial symbiont genomes.</title>
        <authorList>
            <person name="Russell S.L."/>
            <person name="Pepper-Tunick E."/>
            <person name="Svedberg J."/>
            <person name="Byrne A."/>
            <person name="Ruelas Castillo J."/>
            <person name="Vollmers C."/>
            <person name="Beinart R.A."/>
            <person name="Corbett-Detig R."/>
        </authorList>
    </citation>
    <scope>NUCLEOTIDE SEQUENCE [LARGE SCALE GENOMIC DNA]</scope>
    <source>
        <strain evidence="2">Santa_Monica_outfall</strain>
    </source>
</reference>
<dbReference type="Proteomes" id="UP000509658">
    <property type="component" value="Chromosome"/>
</dbReference>